<gene>
    <name evidence="2" type="ORF">E2C01_062575</name>
</gene>
<comment type="caution">
    <text evidence="2">The sequence shown here is derived from an EMBL/GenBank/DDBJ whole genome shotgun (WGS) entry which is preliminary data.</text>
</comment>
<proteinExistence type="predicted"/>
<keyword evidence="3" id="KW-1185">Reference proteome</keyword>
<sequence length="99" mass="11304">MAPRPAKAAHLQGSTIPPQKSRMGQVTAAFYRRKEQMYVSAYSDKGNKRLDRLLLFTNNCRKVGHCKEDTLNSLPLVNTISTNKKRTSVFVFEFNKSRL</sequence>
<organism evidence="2 3">
    <name type="scientific">Portunus trituberculatus</name>
    <name type="common">Swimming crab</name>
    <name type="synonym">Neptunus trituberculatus</name>
    <dbReference type="NCBI Taxonomy" id="210409"/>
    <lineage>
        <taxon>Eukaryota</taxon>
        <taxon>Metazoa</taxon>
        <taxon>Ecdysozoa</taxon>
        <taxon>Arthropoda</taxon>
        <taxon>Crustacea</taxon>
        <taxon>Multicrustacea</taxon>
        <taxon>Malacostraca</taxon>
        <taxon>Eumalacostraca</taxon>
        <taxon>Eucarida</taxon>
        <taxon>Decapoda</taxon>
        <taxon>Pleocyemata</taxon>
        <taxon>Brachyura</taxon>
        <taxon>Eubrachyura</taxon>
        <taxon>Portunoidea</taxon>
        <taxon>Portunidae</taxon>
        <taxon>Portuninae</taxon>
        <taxon>Portunus</taxon>
    </lineage>
</organism>
<protein>
    <submittedName>
        <fullName evidence="2">Uncharacterized protein</fullName>
    </submittedName>
</protein>
<evidence type="ECO:0000256" key="1">
    <source>
        <dbReference type="SAM" id="MobiDB-lite"/>
    </source>
</evidence>
<dbReference type="EMBL" id="VSRR010027731">
    <property type="protein sequence ID" value="MPC68375.1"/>
    <property type="molecule type" value="Genomic_DNA"/>
</dbReference>
<dbReference type="AlphaFoldDB" id="A0A5B7HFP1"/>
<feature type="region of interest" description="Disordered" evidence="1">
    <location>
        <begin position="1"/>
        <end position="23"/>
    </location>
</feature>
<feature type="compositionally biased region" description="Polar residues" evidence="1">
    <location>
        <begin position="12"/>
        <end position="23"/>
    </location>
</feature>
<evidence type="ECO:0000313" key="3">
    <source>
        <dbReference type="Proteomes" id="UP000324222"/>
    </source>
</evidence>
<evidence type="ECO:0000313" key="2">
    <source>
        <dbReference type="EMBL" id="MPC68375.1"/>
    </source>
</evidence>
<reference evidence="2 3" key="1">
    <citation type="submission" date="2019-05" db="EMBL/GenBank/DDBJ databases">
        <title>Another draft genome of Portunus trituberculatus and its Hox gene families provides insights of decapod evolution.</title>
        <authorList>
            <person name="Jeong J.-H."/>
            <person name="Song I."/>
            <person name="Kim S."/>
            <person name="Choi T."/>
            <person name="Kim D."/>
            <person name="Ryu S."/>
            <person name="Kim W."/>
        </authorList>
    </citation>
    <scope>NUCLEOTIDE SEQUENCE [LARGE SCALE GENOMIC DNA]</scope>
    <source>
        <tissue evidence="2">Muscle</tissue>
    </source>
</reference>
<dbReference type="Proteomes" id="UP000324222">
    <property type="component" value="Unassembled WGS sequence"/>
</dbReference>
<accession>A0A5B7HFP1</accession>
<name>A0A5B7HFP1_PORTR</name>